<dbReference type="EMBL" id="CP019696">
    <property type="protein sequence ID" value="ARS09204.1"/>
    <property type="molecule type" value="Genomic_DNA"/>
</dbReference>
<gene>
    <name evidence="2" type="ORF">BZ172_30080</name>
</gene>
<organism evidence="2 3">
    <name type="scientific">Shigella sonnei</name>
    <dbReference type="NCBI Taxonomy" id="624"/>
    <lineage>
        <taxon>Bacteria</taxon>
        <taxon>Pseudomonadati</taxon>
        <taxon>Pseudomonadota</taxon>
        <taxon>Gammaproteobacteria</taxon>
        <taxon>Enterobacterales</taxon>
        <taxon>Enterobacteriaceae</taxon>
        <taxon>Shigella</taxon>
    </lineage>
</organism>
<name>A0AAU8W9E0_SHISO</name>
<keyword evidence="2" id="KW-0614">Plasmid</keyword>
<dbReference type="Proteomes" id="UP000194501">
    <property type="component" value="Plasmid pInv_75_02_1"/>
</dbReference>
<feature type="domain" description="Tc1-like transposase DDE" evidence="1">
    <location>
        <begin position="33"/>
        <end position="95"/>
    </location>
</feature>
<dbReference type="InterPro" id="IPR036397">
    <property type="entry name" value="RNaseH_sf"/>
</dbReference>
<accession>A0AAU8W9E0</accession>
<evidence type="ECO:0000313" key="3">
    <source>
        <dbReference type="Proteomes" id="UP000194501"/>
    </source>
</evidence>
<geneLocation type="plasmid" evidence="3">
    <name>pinv_75_02_1</name>
</geneLocation>
<evidence type="ECO:0000313" key="2">
    <source>
        <dbReference type="EMBL" id="ARS09204.1"/>
    </source>
</evidence>
<dbReference type="Gene3D" id="3.30.420.10">
    <property type="entry name" value="Ribonuclease H-like superfamily/Ribonuclease H"/>
    <property type="match status" value="1"/>
</dbReference>
<proteinExistence type="predicted"/>
<dbReference type="InterPro" id="IPR038717">
    <property type="entry name" value="Tc1-like_DDE_dom"/>
</dbReference>
<dbReference type="Pfam" id="PF13358">
    <property type="entry name" value="DDE_3"/>
    <property type="match status" value="1"/>
</dbReference>
<sequence length="122" mass="14224">MRTDKGDYWLWRRLSEPLSPFWCGLSGAPGCVTWELILDGYSESSYSATPRFAAARLPWFRVIYQPVYSPWVNHVERLWQALHDTITRNHQCSSMWQLLKKVRHFMETVSPFPGGKHGLAKV</sequence>
<dbReference type="AlphaFoldDB" id="A0AAU8W9E0"/>
<evidence type="ECO:0000259" key="1">
    <source>
        <dbReference type="Pfam" id="PF13358"/>
    </source>
</evidence>
<protein>
    <submittedName>
        <fullName evidence="2">IS630 family transposase</fullName>
    </submittedName>
</protein>
<reference evidence="2 3" key="1">
    <citation type="submission" date="2017-02" db="EMBL/GenBank/DDBJ databases">
        <authorList>
            <person name="Svab D."/>
            <person name="Balint B."/>
            <person name="Maroti G."/>
            <person name="Vasarhelyi B."/>
            <person name="Horvath B."/>
            <person name="Toth I."/>
        </authorList>
    </citation>
    <scope>NUCLEOTIDE SEQUENCE [LARGE SCALE GENOMIC DNA]</scope>
    <source>
        <strain evidence="2">75/02</strain>
        <plasmid evidence="3">pinv_75_02_1</plasmid>
    </source>
</reference>
<dbReference type="GO" id="GO:0003676">
    <property type="term" value="F:nucleic acid binding"/>
    <property type="evidence" value="ECO:0007669"/>
    <property type="project" value="InterPro"/>
</dbReference>